<comment type="caution">
    <text evidence="1">The sequence shown here is derived from an EMBL/GenBank/DDBJ whole genome shotgun (WGS) entry which is preliminary data.</text>
</comment>
<dbReference type="InterPro" id="IPR013783">
    <property type="entry name" value="Ig-like_fold"/>
</dbReference>
<dbReference type="GO" id="GO:0005930">
    <property type="term" value="C:axoneme"/>
    <property type="evidence" value="ECO:0007669"/>
    <property type="project" value="TreeGrafter"/>
</dbReference>
<dbReference type="GO" id="GO:1904158">
    <property type="term" value="P:axonemal central apparatus assembly"/>
    <property type="evidence" value="ECO:0007669"/>
    <property type="project" value="TreeGrafter"/>
</dbReference>
<dbReference type="Gene3D" id="2.60.40.10">
    <property type="entry name" value="Immunoglobulins"/>
    <property type="match status" value="1"/>
</dbReference>
<dbReference type="Proteomes" id="UP000603627">
    <property type="component" value="Unassembled WGS sequence"/>
</dbReference>
<dbReference type="EMBL" id="WBNL01002487">
    <property type="protein sequence ID" value="NXE71251.1"/>
    <property type="molecule type" value="Genomic_DNA"/>
</dbReference>
<reference evidence="1" key="1">
    <citation type="submission" date="2019-09" db="EMBL/GenBank/DDBJ databases">
        <title>Bird 10,000 Genomes (B10K) Project - Family phase.</title>
        <authorList>
            <person name="Zhang G."/>
        </authorList>
    </citation>
    <scope>NUCLEOTIDE SEQUENCE</scope>
    <source>
        <strain evidence="1">B10K-DU-015-28</strain>
        <tissue evidence="1">Muscle</tissue>
    </source>
</reference>
<dbReference type="PANTHER" id="PTHR23053">
    <property type="entry name" value="DLEC1 DELETED IN LUNG AND ESOPHAGEAL CANCER 1"/>
    <property type="match status" value="1"/>
</dbReference>
<organism evidence="1 2">
    <name type="scientific">Calcarius ornatus</name>
    <name type="common">Chestnut-collared longspur</name>
    <dbReference type="NCBI Taxonomy" id="198940"/>
    <lineage>
        <taxon>Eukaryota</taxon>
        <taxon>Metazoa</taxon>
        <taxon>Chordata</taxon>
        <taxon>Craniata</taxon>
        <taxon>Vertebrata</taxon>
        <taxon>Euteleostomi</taxon>
        <taxon>Archelosauria</taxon>
        <taxon>Archosauria</taxon>
        <taxon>Dinosauria</taxon>
        <taxon>Saurischia</taxon>
        <taxon>Theropoda</taxon>
        <taxon>Coelurosauria</taxon>
        <taxon>Aves</taxon>
        <taxon>Neognathae</taxon>
        <taxon>Neoaves</taxon>
        <taxon>Telluraves</taxon>
        <taxon>Australaves</taxon>
        <taxon>Passeriformes</taxon>
        <taxon>Passeroidea</taxon>
        <taxon>Fringillidae</taxon>
        <taxon>Emberizinae</taxon>
        <taxon>Emberizini</taxon>
        <taxon>Calcarius</taxon>
    </lineage>
</organism>
<protein>
    <submittedName>
        <fullName evidence="1">HYDIN protein</fullName>
    </submittedName>
</protein>
<accession>A0A852AS85</accession>
<proteinExistence type="predicted"/>
<feature type="non-terminal residue" evidence="1">
    <location>
        <position position="125"/>
    </location>
</feature>
<sequence>AFDVRFESAQQPQGDVDVLLPIEVPQLLGQAAGWAQQQMSPAPSEFSAEFSVLLQVMKGPTFHIRLHATVLEVMLELSKKTLQFSDTLVGQCQVETIRLYNSFQVPCKWFITASKPVQKVKHRGH</sequence>
<feature type="non-terminal residue" evidence="1">
    <location>
        <position position="1"/>
    </location>
</feature>
<dbReference type="PANTHER" id="PTHR23053:SF0">
    <property type="entry name" value="HYDROCEPHALUS-INDUCING PROTEIN HOMOLOG"/>
    <property type="match status" value="1"/>
</dbReference>
<evidence type="ECO:0000313" key="2">
    <source>
        <dbReference type="Proteomes" id="UP000603627"/>
    </source>
</evidence>
<keyword evidence="2" id="KW-1185">Reference proteome</keyword>
<gene>
    <name evidence="1" type="primary">Hydin_2</name>
    <name evidence="1" type="ORF">CALORN_R15575</name>
</gene>
<name>A0A852AS85_CALOR</name>
<evidence type="ECO:0000313" key="1">
    <source>
        <dbReference type="EMBL" id="NXE71251.1"/>
    </source>
</evidence>
<dbReference type="AlphaFoldDB" id="A0A852AS85"/>
<dbReference type="InterPro" id="IPR033305">
    <property type="entry name" value="Hydin-like"/>
</dbReference>
<dbReference type="GO" id="GO:0003341">
    <property type="term" value="P:cilium movement"/>
    <property type="evidence" value="ECO:0007669"/>
    <property type="project" value="TreeGrafter"/>
</dbReference>